<sequence length="53" mass="5583">MSVDTGHTMGLTRAEIAAALRGTPADEPAPTTSWSWDKPDTRPAAWAASGEDK</sequence>
<reference evidence="2 3" key="1">
    <citation type="submission" date="2020-08" db="EMBL/GenBank/DDBJ databases">
        <title>Sequencing the genomes of 1000 actinobacteria strains.</title>
        <authorList>
            <person name="Klenk H.-P."/>
        </authorList>
    </citation>
    <scope>NUCLEOTIDE SEQUENCE [LARGE SCALE GENOMIC DNA]</scope>
    <source>
        <strain evidence="2 3">DSM 41654</strain>
    </source>
</reference>
<evidence type="ECO:0000256" key="1">
    <source>
        <dbReference type="SAM" id="MobiDB-lite"/>
    </source>
</evidence>
<dbReference type="RefSeq" id="WP_184934441.1">
    <property type="nucleotide sequence ID" value="NZ_JACHJV010000001.1"/>
</dbReference>
<keyword evidence="3" id="KW-1185">Reference proteome</keyword>
<gene>
    <name evidence="2" type="ORF">FHR34_001228</name>
</gene>
<dbReference type="EMBL" id="JACHJV010000001">
    <property type="protein sequence ID" value="MBB4922235.1"/>
    <property type="molecule type" value="Genomic_DNA"/>
</dbReference>
<feature type="region of interest" description="Disordered" evidence="1">
    <location>
        <begin position="20"/>
        <end position="53"/>
    </location>
</feature>
<dbReference type="Proteomes" id="UP000540506">
    <property type="component" value="Unassembled WGS sequence"/>
</dbReference>
<proteinExistence type="predicted"/>
<comment type="caution">
    <text evidence="2">The sequence shown here is derived from an EMBL/GenBank/DDBJ whole genome shotgun (WGS) entry which is preliminary data.</text>
</comment>
<organism evidence="2 3">
    <name type="scientific">Kitasatospora kifunensis</name>
    <name type="common">Streptomyces kifunensis</name>
    <dbReference type="NCBI Taxonomy" id="58351"/>
    <lineage>
        <taxon>Bacteria</taxon>
        <taxon>Bacillati</taxon>
        <taxon>Actinomycetota</taxon>
        <taxon>Actinomycetes</taxon>
        <taxon>Kitasatosporales</taxon>
        <taxon>Streptomycetaceae</taxon>
        <taxon>Kitasatospora</taxon>
    </lineage>
</organism>
<evidence type="ECO:0000313" key="3">
    <source>
        <dbReference type="Proteomes" id="UP000540506"/>
    </source>
</evidence>
<evidence type="ECO:0000313" key="2">
    <source>
        <dbReference type="EMBL" id="MBB4922235.1"/>
    </source>
</evidence>
<accession>A0A7W7QZ26</accession>
<name>A0A7W7QZ26_KITKI</name>
<dbReference type="AlphaFoldDB" id="A0A7W7QZ26"/>
<protein>
    <submittedName>
        <fullName evidence="2">Uncharacterized protein</fullName>
    </submittedName>
</protein>